<dbReference type="AlphaFoldDB" id="A0A7R9VM43"/>
<dbReference type="PIRSF" id="PIRSF000439">
    <property type="entry name" value="Oat_ACAT_DAG_ARE"/>
    <property type="match status" value="1"/>
</dbReference>
<gene>
    <name evidence="15" type="ORF">CEUR00632_LOCUS14482</name>
</gene>
<keyword evidence="7 11" id="KW-0256">Endoplasmic reticulum</keyword>
<feature type="region of interest" description="Disordered" evidence="13">
    <location>
        <begin position="1"/>
        <end position="37"/>
    </location>
</feature>
<evidence type="ECO:0000256" key="9">
    <source>
        <dbReference type="ARBA" id="ARBA00023136"/>
    </source>
</evidence>
<comment type="pathway">
    <text evidence="3">Lipid metabolism.</text>
</comment>
<dbReference type="GO" id="GO:0005789">
    <property type="term" value="C:endoplasmic reticulum membrane"/>
    <property type="evidence" value="ECO:0007669"/>
    <property type="project" value="UniProtKB-SubCell"/>
</dbReference>
<feature type="transmembrane region" description="Helical" evidence="14">
    <location>
        <begin position="513"/>
        <end position="531"/>
    </location>
</feature>
<feature type="transmembrane region" description="Helical" evidence="14">
    <location>
        <begin position="111"/>
        <end position="135"/>
    </location>
</feature>
<evidence type="ECO:0000256" key="1">
    <source>
        <dbReference type="ARBA" id="ARBA00004477"/>
    </source>
</evidence>
<evidence type="ECO:0000313" key="15">
    <source>
        <dbReference type="EMBL" id="CAD8298289.1"/>
    </source>
</evidence>
<evidence type="ECO:0000256" key="3">
    <source>
        <dbReference type="ARBA" id="ARBA00005189"/>
    </source>
</evidence>
<evidence type="ECO:0000256" key="13">
    <source>
        <dbReference type="SAM" id="MobiDB-lite"/>
    </source>
</evidence>
<comment type="subcellular location">
    <subcellularLocation>
        <location evidence="1 11">Endoplasmic reticulum membrane</location>
        <topology evidence="1 11">Multi-pass membrane protein</topology>
    </subcellularLocation>
</comment>
<feature type="transmembrane region" description="Helical" evidence="14">
    <location>
        <begin position="543"/>
        <end position="565"/>
    </location>
</feature>
<keyword evidence="6 14" id="KW-0812">Transmembrane</keyword>
<accession>A0A7R9VM43</accession>
<feature type="compositionally biased region" description="Polar residues" evidence="13">
    <location>
        <begin position="254"/>
        <end position="267"/>
    </location>
</feature>
<dbReference type="UniPathway" id="UPA00282"/>
<name>A0A7R9VM43_9CHLO</name>
<protein>
    <recommendedName>
        <fullName evidence="11">O-acyltransferase</fullName>
    </recommendedName>
</protein>
<evidence type="ECO:0000256" key="7">
    <source>
        <dbReference type="ARBA" id="ARBA00022824"/>
    </source>
</evidence>
<proteinExistence type="inferred from homology"/>
<feature type="transmembrane region" description="Helical" evidence="14">
    <location>
        <begin position="419"/>
        <end position="440"/>
    </location>
</feature>
<dbReference type="InterPro" id="IPR004299">
    <property type="entry name" value="MBOAT_fam"/>
</dbReference>
<feature type="compositionally biased region" description="Low complexity" evidence="13">
    <location>
        <begin position="9"/>
        <end position="26"/>
    </location>
</feature>
<sequence length="575" mass="64299">MASSELRSAPGTAGADTGAAAAQRAPGSPPPSHARQMRPDMLASTPVHVSVKFSYLSSERMWHEKHSGLYNLAAVILVAGNIRMALENALKYGLRSGGRMVSFLTFGNPNIPLALCYPIMLLMVLLSLVSELAAYRFLLIERSIYTQLTKQRDLSSADAVASLARRASVAEWLVFLSNIANTTAAIGVPWAVIYNTKAEPAEAIVLILLACILWMKLVSYHHVCWDLRRCRRAAGYAFVEATGAETAGSRRIRTATSGESRAPSRSASGDAVSAASCSLDDRSPSDDATGRTPSGGEGGEGDDAASAYAGLCGYERGTPSTPAEWALLRYPENLTLSNLAYFAAAPTLTYQVNYPRTEKIRLKWLGRRVFELAIVLTAMVLLVNQYIFPAVHNSMRPLQEMDWLHLCERVLRLALPNTYVWLCMFYSLFHLWLNILAELLRFGDREFYKDWWNASTVGEYWRLWNMPVHKWLLRHVYFPSIRLGCSKMVSMVLVFVVSAFFHELLLGVPLHMVRFWAFTGIMLQVPLIIISEKIKRRLNSDQWGNIMFWLSFCIVGQPVCTLIYYHDYMKINGGL</sequence>
<feature type="transmembrane region" description="Helical" evidence="14">
    <location>
        <begin position="68"/>
        <end position="86"/>
    </location>
</feature>
<feature type="transmembrane region" description="Helical" evidence="14">
    <location>
        <begin position="480"/>
        <end position="501"/>
    </location>
</feature>
<feature type="transmembrane region" description="Helical" evidence="14">
    <location>
        <begin position="369"/>
        <end position="388"/>
    </location>
</feature>
<dbReference type="PANTHER" id="PTHR10408">
    <property type="entry name" value="STEROL O-ACYLTRANSFERASE"/>
    <property type="match status" value="1"/>
</dbReference>
<dbReference type="PANTHER" id="PTHR10408:SF7">
    <property type="entry name" value="DIACYLGLYCEROL O-ACYLTRANSFERASE 1"/>
    <property type="match status" value="1"/>
</dbReference>
<keyword evidence="10 11" id="KW-0012">Acyltransferase</keyword>
<evidence type="ECO:0000256" key="2">
    <source>
        <dbReference type="ARBA" id="ARBA00004771"/>
    </source>
</evidence>
<keyword evidence="9 11" id="KW-0472">Membrane</keyword>
<feature type="region of interest" description="Disordered" evidence="13">
    <location>
        <begin position="250"/>
        <end position="302"/>
    </location>
</feature>
<organism evidence="15">
    <name type="scientific">Chlamydomonas euryale</name>
    <dbReference type="NCBI Taxonomy" id="1486919"/>
    <lineage>
        <taxon>Eukaryota</taxon>
        <taxon>Viridiplantae</taxon>
        <taxon>Chlorophyta</taxon>
        <taxon>core chlorophytes</taxon>
        <taxon>Chlorophyceae</taxon>
        <taxon>CS clade</taxon>
        <taxon>Chlamydomonadales</taxon>
        <taxon>Chlamydomonadaceae</taxon>
        <taxon>Chlamydomonas</taxon>
    </lineage>
</organism>
<feature type="transmembrane region" description="Helical" evidence="14">
    <location>
        <begin position="204"/>
        <end position="223"/>
    </location>
</feature>
<keyword evidence="5 11" id="KW-0808">Transferase</keyword>
<feature type="compositionally biased region" description="Basic and acidic residues" evidence="13">
    <location>
        <begin position="279"/>
        <end position="289"/>
    </location>
</feature>
<dbReference type="GO" id="GO:0019432">
    <property type="term" value="P:triglyceride biosynthetic process"/>
    <property type="evidence" value="ECO:0007669"/>
    <property type="project" value="UniProtKB-UniPathway"/>
</dbReference>
<evidence type="ECO:0000256" key="11">
    <source>
        <dbReference type="PIRNR" id="PIRNR000439"/>
    </source>
</evidence>
<evidence type="ECO:0000256" key="5">
    <source>
        <dbReference type="ARBA" id="ARBA00022679"/>
    </source>
</evidence>
<evidence type="ECO:0000256" key="14">
    <source>
        <dbReference type="SAM" id="Phobius"/>
    </source>
</evidence>
<reference evidence="15" key="1">
    <citation type="submission" date="2021-01" db="EMBL/GenBank/DDBJ databases">
        <authorList>
            <person name="Corre E."/>
            <person name="Pelletier E."/>
            <person name="Niang G."/>
            <person name="Scheremetjew M."/>
            <person name="Finn R."/>
            <person name="Kale V."/>
            <person name="Holt S."/>
            <person name="Cochrane G."/>
            <person name="Meng A."/>
            <person name="Brown T."/>
            <person name="Cohen L."/>
        </authorList>
    </citation>
    <scope>NUCLEOTIDE SEQUENCE</scope>
    <source>
        <strain evidence="15">CCMP219</strain>
    </source>
</reference>
<evidence type="ECO:0000256" key="10">
    <source>
        <dbReference type="ARBA" id="ARBA00023315"/>
    </source>
</evidence>
<keyword evidence="8 14" id="KW-1133">Transmembrane helix</keyword>
<evidence type="ECO:0000256" key="6">
    <source>
        <dbReference type="ARBA" id="ARBA00022692"/>
    </source>
</evidence>
<comment type="pathway">
    <text evidence="2">Glycerolipid metabolism; triacylglycerol biosynthesis.</text>
</comment>
<feature type="active site" evidence="12">
    <location>
        <position position="502"/>
    </location>
</feature>
<dbReference type="Pfam" id="PF03062">
    <property type="entry name" value="MBOAT"/>
    <property type="match status" value="1"/>
</dbReference>
<evidence type="ECO:0000256" key="8">
    <source>
        <dbReference type="ARBA" id="ARBA00022989"/>
    </source>
</evidence>
<dbReference type="GO" id="GO:0004144">
    <property type="term" value="F:diacylglycerol O-acyltransferase activity"/>
    <property type="evidence" value="ECO:0007669"/>
    <property type="project" value="UniProtKB-ARBA"/>
</dbReference>
<evidence type="ECO:0000256" key="12">
    <source>
        <dbReference type="PIRSR" id="PIRSR000439-1"/>
    </source>
</evidence>
<dbReference type="InterPro" id="IPR014371">
    <property type="entry name" value="Oat_ACAT_DAG_ARE"/>
</dbReference>
<evidence type="ECO:0000256" key="4">
    <source>
        <dbReference type="ARBA" id="ARBA00009010"/>
    </source>
</evidence>
<dbReference type="EMBL" id="HBEC01031254">
    <property type="protein sequence ID" value="CAD8298289.1"/>
    <property type="molecule type" value="Transcribed_RNA"/>
</dbReference>
<comment type="similarity">
    <text evidence="4 11">Belongs to the membrane-bound acyltransferase family. Sterol o-acyltransferase subfamily.</text>
</comment>
<feature type="transmembrane region" description="Helical" evidence="14">
    <location>
        <begin position="172"/>
        <end position="192"/>
    </location>
</feature>